<dbReference type="RefSeq" id="WP_229880906.1">
    <property type="nucleotide sequence ID" value="NZ_BMVG01000002.1"/>
</dbReference>
<evidence type="ECO:0000256" key="1">
    <source>
        <dbReference type="SAM" id="MobiDB-lite"/>
    </source>
</evidence>
<sequence length="474" mass="50038">MTHDIIALTPKMPDARTMLAGLYAGGPDLRVDSVSEGAAVRLCTADGRPRVTVEVPLFVQVPGEVSRLLGSDVRGEAPVWWTEVRASTAVEEAGRLAGSLGGRLVAVLGGATWPGDAAHTDVVSVPFGGGGSADGDALGVDLLTDHAALVIQDRPVVAATTWLTDLLRTTVASGRELQILSPPSARLSLPARTLMTNVPARWVVRDPDCGYYDGLTGAVLHWHEGRFAPAPGVPVAEAFEAPAAAEGEQQLHLSIRTTHPSDGNLLLGGALEAAWHALTGDAPAGWSTAEPVNLPWSRRQLTELARTRAEKSAPTWLVAVGAPDRPGIATCRVVRTPAGVEEQITLAFGYTRGQAPLEALGQLAETLATRHRLTSMLACLRGARADLTTAPHREAPLVPVSFTLGCDAVRLMGPAAAESALEPRPVRLGPTARPALHYPLGDGTDLTSWQRLANLSEQLSPRTRTTRSRTRRPA</sequence>
<evidence type="ECO:0000313" key="3">
    <source>
        <dbReference type="Proteomes" id="UP000655443"/>
    </source>
</evidence>
<dbReference type="InterPro" id="IPR046175">
    <property type="entry name" value="DUF6177"/>
</dbReference>
<reference evidence="2" key="1">
    <citation type="journal article" date="2014" name="Int. J. Syst. Evol. Microbiol.">
        <title>Complete genome sequence of Corynebacterium casei LMG S-19264T (=DSM 44701T), isolated from a smear-ripened cheese.</title>
        <authorList>
            <consortium name="US DOE Joint Genome Institute (JGI-PGF)"/>
            <person name="Walter F."/>
            <person name="Albersmeier A."/>
            <person name="Kalinowski J."/>
            <person name="Ruckert C."/>
        </authorList>
    </citation>
    <scope>NUCLEOTIDE SEQUENCE</scope>
    <source>
        <strain evidence="2">JCM 4714</strain>
    </source>
</reference>
<reference evidence="2" key="2">
    <citation type="submission" date="2020-09" db="EMBL/GenBank/DDBJ databases">
        <authorList>
            <person name="Sun Q."/>
            <person name="Ohkuma M."/>
        </authorList>
    </citation>
    <scope>NUCLEOTIDE SEQUENCE</scope>
    <source>
        <strain evidence="2">JCM 4714</strain>
    </source>
</reference>
<gene>
    <name evidence="2" type="ORF">GCM10010339_14390</name>
</gene>
<name>A0A919D0M4_9ACTN</name>
<feature type="compositionally biased region" description="Basic residues" evidence="1">
    <location>
        <begin position="464"/>
        <end position="474"/>
    </location>
</feature>
<dbReference type="EMBL" id="BMVG01000002">
    <property type="protein sequence ID" value="GHE00212.1"/>
    <property type="molecule type" value="Genomic_DNA"/>
</dbReference>
<organism evidence="2 3">
    <name type="scientific">Streptomyces alanosinicus</name>
    <dbReference type="NCBI Taxonomy" id="68171"/>
    <lineage>
        <taxon>Bacteria</taxon>
        <taxon>Bacillati</taxon>
        <taxon>Actinomycetota</taxon>
        <taxon>Actinomycetes</taxon>
        <taxon>Kitasatosporales</taxon>
        <taxon>Streptomycetaceae</taxon>
        <taxon>Streptomyces</taxon>
    </lineage>
</organism>
<accession>A0A919D0M4</accession>
<evidence type="ECO:0000313" key="2">
    <source>
        <dbReference type="EMBL" id="GHE00212.1"/>
    </source>
</evidence>
<dbReference type="Proteomes" id="UP000655443">
    <property type="component" value="Unassembled WGS sequence"/>
</dbReference>
<dbReference type="Pfam" id="PF19674">
    <property type="entry name" value="DUF6177"/>
    <property type="match status" value="1"/>
</dbReference>
<dbReference type="AlphaFoldDB" id="A0A919D0M4"/>
<keyword evidence="3" id="KW-1185">Reference proteome</keyword>
<proteinExistence type="predicted"/>
<protein>
    <submittedName>
        <fullName evidence="2">Uncharacterized protein</fullName>
    </submittedName>
</protein>
<feature type="region of interest" description="Disordered" evidence="1">
    <location>
        <begin position="453"/>
        <end position="474"/>
    </location>
</feature>
<comment type="caution">
    <text evidence="2">The sequence shown here is derived from an EMBL/GenBank/DDBJ whole genome shotgun (WGS) entry which is preliminary data.</text>
</comment>